<dbReference type="InterPro" id="IPR020084">
    <property type="entry name" value="NUDIX_hydrolase_CS"/>
</dbReference>
<dbReference type="GO" id="GO:0019693">
    <property type="term" value="P:ribose phosphate metabolic process"/>
    <property type="evidence" value="ECO:0007669"/>
    <property type="project" value="TreeGrafter"/>
</dbReference>
<dbReference type="Pfam" id="PF00293">
    <property type="entry name" value="NUDIX"/>
    <property type="match status" value="1"/>
</dbReference>
<dbReference type="PANTHER" id="PTHR11839">
    <property type="entry name" value="UDP/ADP-SUGAR PYROPHOSPHATASE"/>
    <property type="match status" value="1"/>
</dbReference>
<comment type="cofactor">
    <cofactor evidence="1">
        <name>Mg(2+)</name>
        <dbReference type="ChEBI" id="CHEBI:18420"/>
    </cofactor>
</comment>
<organism evidence="4 5">
    <name type="scientific">Anaeroplasma bactoclasticum</name>
    <dbReference type="NCBI Taxonomy" id="2088"/>
    <lineage>
        <taxon>Bacteria</taxon>
        <taxon>Bacillati</taxon>
        <taxon>Mycoplasmatota</taxon>
        <taxon>Mollicutes</taxon>
        <taxon>Anaeroplasmatales</taxon>
        <taxon>Anaeroplasmataceae</taxon>
        <taxon>Anaeroplasma</taxon>
    </lineage>
</organism>
<keyword evidence="2" id="KW-0378">Hydrolase</keyword>
<dbReference type="PROSITE" id="PS51462">
    <property type="entry name" value="NUDIX"/>
    <property type="match status" value="1"/>
</dbReference>
<dbReference type="PANTHER" id="PTHR11839:SF18">
    <property type="entry name" value="NUDIX HYDROLASE DOMAIN-CONTAINING PROTEIN"/>
    <property type="match status" value="1"/>
</dbReference>
<dbReference type="EMBL" id="QXEV01000032">
    <property type="protein sequence ID" value="RIA64876.1"/>
    <property type="molecule type" value="Genomic_DNA"/>
</dbReference>
<evidence type="ECO:0000256" key="1">
    <source>
        <dbReference type="ARBA" id="ARBA00001946"/>
    </source>
</evidence>
<dbReference type="GO" id="GO:0016787">
    <property type="term" value="F:hydrolase activity"/>
    <property type="evidence" value="ECO:0007669"/>
    <property type="project" value="UniProtKB-KW"/>
</dbReference>
<evidence type="ECO:0000259" key="3">
    <source>
        <dbReference type="PROSITE" id="PS51462"/>
    </source>
</evidence>
<dbReference type="RefSeq" id="WP_119016870.1">
    <property type="nucleotide sequence ID" value="NZ_QXEV01000032.1"/>
</dbReference>
<sequence length="178" mass="20567">MNMIEKKIDGEVLYDGKIIRVERDTVLCPNGKEAFREVVRHNGGAAILCITKDNKVLLERQFRYPYDEVIYEIPAGKLEKGEDPYMAALREFEEETGNKASTLEHLTDIYPTCGYSSEIIYLYLAKDYVKTETHFDEDEIIETEFIPLEEVKKMIDDGKIKDAKTICALATYLFRYGK</sequence>
<comment type="caution">
    <text evidence="4">The sequence shown here is derived from an EMBL/GenBank/DDBJ whole genome shotgun (WGS) entry which is preliminary data.</text>
</comment>
<feature type="domain" description="Nudix hydrolase" evidence="3">
    <location>
        <begin position="39"/>
        <end position="168"/>
    </location>
</feature>
<evidence type="ECO:0000313" key="5">
    <source>
        <dbReference type="Proteomes" id="UP000266506"/>
    </source>
</evidence>
<proteinExistence type="predicted"/>
<dbReference type="AlphaFoldDB" id="A0A397QVE5"/>
<dbReference type="GO" id="GO:0006753">
    <property type="term" value="P:nucleoside phosphate metabolic process"/>
    <property type="evidence" value="ECO:0007669"/>
    <property type="project" value="TreeGrafter"/>
</dbReference>
<dbReference type="Proteomes" id="UP000266506">
    <property type="component" value="Unassembled WGS sequence"/>
</dbReference>
<dbReference type="FunFam" id="3.90.79.10:FF:000024">
    <property type="entry name" value="ADP-ribose pyrophosphatase"/>
    <property type="match status" value="1"/>
</dbReference>
<dbReference type="InterPro" id="IPR000086">
    <property type="entry name" value="NUDIX_hydrolase_dom"/>
</dbReference>
<keyword evidence="5" id="KW-1185">Reference proteome</keyword>
<dbReference type="CDD" id="cd03424">
    <property type="entry name" value="NUDIX_ADPRase_Nudt5_UGPPase_Nudt14"/>
    <property type="match status" value="1"/>
</dbReference>
<dbReference type="InterPro" id="IPR015797">
    <property type="entry name" value="NUDIX_hydrolase-like_dom_sf"/>
</dbReference>
<reference evidence="4 5" key="1">
    <citation type="submission" date="2018-08" db="EMBL/GenBank/DDBJ databases">
        <title>Genomic Encyclopedia of Archaeal and Bacterial Type Strains, Phase II (KMG-II): from individual species to whole genera.</title>
        <authorList>
            <person name="Goeker M."/>
        </authorList>
    </citation>
    <scope>NUCLEOTIDE SEQUENCE [LARGE SCALE GENOMIC DNA]</scope>
    <source>
        <strain evidence="4 5">ATCC 27112</strain>
    </source>
</reference>
<dbReference type="Gene3D" id="3.90.79.10">
    <property type="entry name" value="Nucleoside Triphosphate Pyrophosphohydrolase"/>
    <property type="match status" value="1"/>
</dbReference>
<dbReference type="SUPFAM" id="SSF55811">
    <property type="entry name" value="Nudix"/>
    <property type="match status" value="1"/>
</dbReference>
<protein>
    <submittedName>
        <fullName evidence="4">ADP-ribose pyrophosphatase</fullName>
    </submittedName>
</protein>
<name>A0A397QVE5_9MOLU</name>
<dbReference type="PROSITE" id="PS00893">
    <property type="entry name" value="NUDIX_BOX"/>
    <property type="match status" value="1"/>
</dbReference>
<accession>A0A397QVE5</accession>
<gene>
    <name evidence="4" type="ORF">EI71_01800</name>
</gene>
<evidence type="ECO:0000256" key="2">
    <source>
        <dbReference type="ARBA" id="ARBA00022801"/>
    </source>
</evidence>
<dbReference type="FunCoup" id="A0A397QVE5">
    <property type="interactions" value="274"/>
</dbReference>
<dbReference type="GO" id="GO:0005829">
    <property type="term" value="C:cytosol"/>
    <property type="evidence" value="ECO:0007669"/>
    <property type="project" value="TreeGrafter"/>
</dbReference>
<evidence type="ECO:0000313" key="4">
    <source>
        <dbReference type="EMBL" id="RIA64876.1"/>
    </source>
</evidence>
<dbReference type="OrthoDB" id="9806150at2"/>
<dbReference type="InParanoid" id="A0A397QVE5"/>